<dbReference type="OrthoDB" id="689746at2759"/>
<dbReference type="PANTHER" id="PTHR33086">
    <property type="entry name" value="OS05G0468200 PROTEIN-RELATED"/>
    <property type="match status" value="1"/>
</dbReference>
<evidence type="ECO:0000259" key="1">
    <source>
        <dbReference type="Pfam" id="PF07762"/>
    </source>
</evidence>
<proteinExistence type="predicted"/>
<dbReference type="PANTHER" id="PTHR33086:SF54">
    <property type="entry name" value="DUF1618 DOMAIN-CONTAINING PROTEIN"/>
    <property type="match status" value="1"/>
</dbReference>
<keyword evidence="3" id="KW-1185">Reference proteome</keyword>
<organism evidence="2 3">
    <name type="scientific">Digitaria exilis</name>
    <dbReference type="NCBI Taxonomy" id="1010633"/>
    <lineage>
        <taxon>Eukaryota</taxon>
        <taxon>Viridiplantae</taxon>
        <taxon>Streptophyta</taxon>
        <taxon>Embryophyta</taxon>
        <taxon>Tracheophyta</taxon>
        <taxon>Spermatophyta</taxon>
        <taxon>Magnoliopsida</taxon>
        <taxon>Liliopsida</taxon>
        <taxon>Poales</taxon>
        <taxon>Poaceae</taxon>
        <taxon>PACMAD clade</taxon>
        <taxon>Panicoideae</taxon>
        <taxon>Panicodae</taxon>
        <taxon>Paniceae</taxon>
        <taxon>Anthephorinae</taxon>
        <taxon>Digitaria</taxon>
    </lineage>
</organism>
<gene>
    <name evidence="2" type="ORF">HU200_025485</name>
</gene>
<feature type="domain" description="DUF1618" evidence="1">
    <location>
        <begin position="296"/>
        <end position="419"/>
    </location>
</feature>
<dbReference type="Proteomes" id="UP000636709">
    <property type="component" value="Unassembled WGS sequence"/>
</dbReference>
<dbReference type="EMBL" id="JACEFO010001712">
    <property type="protein sequence ID" value="KAF8718018.1"/>
    <property type="molecule type" value="Genomic_DNA"/>
</dbReference>
<evidence type="ECO:0000313" key="3">
    <source>
        <dbReference type="Proteomes" id="UP000636709"/>
    </source>
</evidence>
<accession>A0A835C2D3</accession>
<evidence type="ECO:0000313" key="2">
    <source>
        <dbReference type="EMBL" id="KAF8718018.1"/>
    </source>
</evidence>
<reference evidence="2" key="1">
    <citation type="submission" date="2020-07" db="EMBL/GenBank/DDBJ databases">
        <title>Genome sequence and genetic diversity analysis of an under-domesticated orphan crop, white fonio (Digitaria exilis).</title>
        <authorList>
            <person name="Bennetzen J.L."/>
            <person name="Chen S."/>
            <person name="Ma X."/>
            <person name="Wang X."/>
            <person name="Yssel A.E.J."/>
            <person name="Chaluvadi S.R."/>
            <person name="Johnson M."/>
            <person name="Gangashetty P."/>
            <person name="Hamidou F."/>
            <person name="Sanogo M.D."/>
            <person name="Zwaenepoel A."/>
            <person name="Wallace J."/>
            <person name="Van De Peer Y."/>
            <person name="Van Deynze A."/>
        </authorList>
    </citation>
    <scope>NUCLEOTIDE SEQUENCE</scope>
    <source>
        <tissue evidence="2">Leaves</tissue>
    </source>
</reference>
<dbReference type="InterPro" id="IPR011676">
    <property type="entry name" value="DUF1618"/>
</dbReference>
<dbReference type="Pfam" id="PF07762">
    <property type="entry name" value="DUF1618"/>
    <property type="match status" value="1"/>
</dbReference>
<dbReference type="AlphaFoldDB" id="A0A835C2D3"/>
<name>A0A835C2D3_9POAL</name>
<comment type="caution">
    <text evidence="2">The sequence shown here is derived from an EMBL/GenBank/DDBJ whole genome shotgun (WGS) entry which is preliminary data.</text>
</comment>
<protein>
    <recommendedName>
        <fullName evidence="1">DUF1618 domain-containing protein</fullName>
    </recommendedName>
</protein>
<sequence>MACHVVQLETLHLAHACIESEPKSNCVCRDRLFPIIPFPRPPPPTPYTERQPAMAAAGHPSPILFLCDRVNIRKYTDEPEQIGWKKMECASKRSYGCGQHGKEAVDGLTLYACPGDESPLTSSLAIRMTDEASRRFDSEIQLTCKFKDMLVHYRMIAGGIVLMADEQQGLTVILLSFSRPSCQDLAYYLVYDKPTASLSLIHYVPVPDLFEYVCTAKPVAKRHKDSDGFELFVVGREVSPVPRRILCACTPETRVAASDNTTGPWLIKKPFEHEEFIKEPFIVDVAFTFQSKYGIWGDLSRGLMYCGLLDTKNDFGFIGLPTECLVDSEDEFDEKVKTTRTMSCVGDSIWFVCIDRHATDPKDDLVKMWTLKGGNLFQNHPRWEKMVEVCASELWGFDGFDEARLPRGLPLEYPLLTEDGALCVVLADQNKIQRNKYRPTPVEIDICIFDMSLKRLQWHGFTHRHVIWSSLLVSSKASVVDASASSTNTIAVGQE</sequence>